<keyword evidence="2" id="KW-1185">Reference proteome</keyword>
<sequence>MKSASVRSREKLKPANCSPWLVTGIIVFFRYSLRAPALGIRVGHAGCARVRGLLFNATACCAAGFEDDKSASHVVTGCYPWRRYVLPTEILIWETVVVRFLHEVHLFFNATERPMHRAITYRGFEIHVELIPSAEDLYEVTFQIKGGPSLSVIGDPGRRVLLRHGPYTRRWAYLIAEVAGQAAIDLLRGPEDAVCDLGGDCDARA</sequence>
<accession>A0ABM8PBJ1</accession>
<dbReference type="EMBL" id="CAJHCQ010000042">
    <property type="protein sequence ID" value="CAD6562012.1"/>
    <property type="molecule type" value="Genomic_DNA"/>
</dbReference>
<name>A0ABM8PBJ1_9BURK</name>
<protein>
    <submittedName>
        <fullName evidence="1">Uncharacterized protein</fullName>
    </submittedName>
</protein>
<organism evidence="1 2">
    <name type="scientific">Paraburkholderia hiiakae</name>
    <dbReference type="NCBI Taxonomy" id="1081782"/>
    <lineage>
        <taxon>Bacteria</taxon>
        <taxon>Pseudomonadati</taxon>
        <taxon>Pseudomonadota</taxon>
        <taxon>Betaproteobacteria</taxon>
        <taxon>Burkholderiales</taxon>
        <taxon>Burkholderiaceae</taxon>
        <taxon>Paraburkholderia</taxon>
    </lineage>
</organism>
<reference evidence="1 2" key="1">
    <citation type="submission" date="2020-10" db="EMBL/GenBank/DDBJ databases">
        <authorList>
            <person name="Peeters C."/>
        </authorList>
    </citation>
    <scope>NUCLEOTIDE SEQUENCE [LARGE SCALE GENOMIC DNA]</scope>
    <source>
        <strain evidence="1 2">LMG 27952</strain>
    </source>
</reference>
<comment type="caution">
    <text evidence="1">The sequence shown here is derived from an EMBL/GenBank/DDBJ whole genome shotgun (WGS) entry which is preliminary data.</text>
</comment>
<evidence type="ECO:0000313" key="1">
    <source>
        <dbReference type="EMBL" id="CAD6562012.1"/>
    </source>
</evidence>
<proteinExistence type="predicted"/>
<gene>
    <name evidence="1" type="ORF">LMG27952_07654</name>
</gene>
<evidence type="ECO:0000313" key="2">
    <source>
        <dbReference type="Proteomes" id="UP000656319"/>
    </source>
</evidence>
<dbReference type="Proteomes" id="UP000656319">
    <property type="component" value="Unassembled WGS sequence"/>
</dbReference>